<comment type="caution">
    <text evidence="1">The sequence shown here is derived from an EMBL/GenBank/DDBJ whole genome shotgun (WGS) entry which is preliminary data.</text>
</comment>
<evidence type="ECO:0000313" key="1">
    <source>
        <dbReference type="EMBL" id="KAJ0021287.1"/>
    </source>
</evidence>
<sequence>MVLWLRRELMRLGAMKYRVL</sequence>
<protein>
    <submittedName>
        <fullName evidence="1">Uncharacterized protein</fullName>
    </submittedName>
</protein>
<name>A0ACC0XSH4_9ROSI</name>
<organism evidence="1 2">
    <name type="scientific">Pistacia integerrima</name>
    <dbReference type="NCBI Taxonomy" id="434235"/>
    <lineage>
        <taxon>Eukaryota</taxon>
        <taxon>Viridiplantae</taxon>
        <taxon>Streptophyta</taxon>
        <taxon>Embryophyta</taxon>
        <taxon>Tracheophyta</taxon>
        <taxon>Spermatophyta</taxon>
        <taxon>Magnoliopsida</taxon>
        <taxon>eudicotyledons</taxon>
        <taxon>Gunneridae</taxon>
        <taxon>Pentapetalae</taxon>
        <taxon>rosids</taxon>
        <taxon>malvids</taxon>
        <taxon>Sapindales</taxon>
        <taxon>Anacardiaceae</taxon>
        <taxon>Pistacia</taxon>
    </lineage>
</organism>
<proteinExistence type="predicted"/>
<dbReference type="EMBL" id="CM047746">
    <property type="protein sequence ID" value="KAJ0021287.1"/>
    <property type="molecule type" value="Genomic_DNA"/>
</dbReference>
<reference evidence="2" key="1">
    <citation type="journal article" date="2023" name="G3 (Bethesda)">
        <title>Genome assembly and association tests identify interacting loci associated with vigor, precocity, and sex in interspecific pistachio rootstocks.</title>
        <authorList>
            <person name="Palmer W."/>
            <person name="Jacygrad E."/>
            <person name="Sagayaradj S."/>
            <person name="Cavanaugh K."/>
            <person name="Han R."/>
            <person name="Bertier L."/>
            <person name="Beede B."/>
            <person name="Kafkas S."/>
            <person name="Golino D."/>
            <person name="Preece J."/>
            <person name="Michelmore R."/>
        </authorList>
    </citation>
    <scope>NUCLEOTIDE SEQUENCE [LARGE SCALE GENOMIC DNA]</scope>
</reference>
<dbReference type="Proteomes" id="UP001163603">
    <property type="component" value="Chromosome 11"/>
</dbReference>
<evidence type="ECO:0000313" key="2">
    <source>
        <dbReference type="Proteomes" id="UP001163603"/>
    </source>
</evidence>
<gene>
    <name evidence="1" type="ORF">Pint_31029</name>
</gene>
<accession>A0ACC0XSH4</accession>
<keyword evidence="2" id="KW-1185">Reference proteome</keyword>